<dbReference type="Proteomes" id="UP000177434">
    <property type="component" value="Unassembled WGS sequence"/>
</dbReference>
<dbReference type="InterPro" id="IPR040072">
    <property type="entry name" value="Methyltransferase_A"/>
</dbReference>
<dbReference type="InterPro" id="IPR004383">
    <property type="entry name" value="rRNA_lsu_MTrfase_RlmN/Cfr"/>
</dbReference>
<evidence type="ECO:0000256" key="3">
    <source>
        <dbReference type="ARBA" id="ARBA00022485"/>
    </source>
</evidence>
<dbReference type="CDD" id="cd01335">
    <property type="entry name" value="Radical_SAM"/>
    <property type="match status" value="1"/>
</dbReference>
<dbReference type="InterPro" id="IPR013785">
    <property type="entry name" value="Aldolase_TIM"/>
</dbReference>
<dbReference type="GO" id="GO:0005737">
    <property type="term" value="C:cytoplasm"/>
    <property type="evidence" value="ECO:0007669"/>
    <property type="project" value="UniProtKB-SubCell"/>
</dbReference>
<organism evidence="13 14">
    <name type="scientific">candidate division WS6 bacterium RIFOXYB1_FULL_33_14</name>
    <dbReference type="NCBI Taxonomy" id="1817896"/>
    <lineage>
        <taxon>Bacteria</taxon>
        <taxon>Candidatus Dojkabacteria</taxon>
    </lineage>
</organism>
<dbReference type="InterPro" id="IPR027492">
    <property type="entry name" value="RNA_MTrfase_RlmN"/>
</dbReference>
<evidence type="ECO:0000256" key="10">
    <source>
        <dbReference type="ARBA" id="ARBA00023004"/>
    </source>
</evidence>
<dbReference type="SFLD" id="SFLDF00275">
    <property type="entry name" value="adenosine_C2_methyltransferase"/>
    <property type="match status" value="1"/>
</dbReference>
<dbReference type="SFLD" id="SFLDG01062">
    <property type="entry name" value="methyltransferase_(Class_A)"/>
    <property type="match status" value="1"/>
</dbReference>
<dbReference type="GO" id="GO:0051539">
    <property type="term" value="F:4 iron, 4 sulfur cluster binding"/>
    <property type="evidence" value="ECO:0007669"/>
    <property type="project" value="UniProtKB-KW"/>
</dbReference>
<comment type="caution">
    <text evidence="13">The sequence shown here is derived from an EMBL/GenBank/DDBJ whole genome shotgun (WGS) entry which is preliminary data.</text>
</comment>
<dbReference type="GO" id="GO:0046872">
    <property type="term" value="F:metal ion binding"/>
    <property type="evidence" value="ECO:0007669"/>
    <property type="project" value="UniProtKB-KW"/>
</dbReference>
<sequence length="329" mass="37412">MFEQFIKKYTLPRYRISQIHLKYYGEFISSWDELSTWPKDLREKLKEEIPFSKLTHISSNTSKDGNTQKVLFKTEQGNYIESVLMKEKGRNTVCVSCMSGCPVGCIFCATGQMGLNESLDSQQILDQILYFCRILKPQNERVTNIVYMGMGEPLLNLENVSLSIIAITAKEKMGFSKRRVTLSTSGYVQNLRTFLAKNLGVKIAISLHASNQKLRNMLMPSVSNSNTLESLLDTLDSYTKKSNKRITYEYVLLRNINDSVEHAKELANLLKDRLALVNLINYNESECLPFKKSKNTPLFQKILQERGITCTIRKSLGEDIKGACGQLAS</sequence>
<dbReference type="PROSITE" id="PS51918">
    <property type="entry name" value="RADICAL_SAM"/>
    <property type="match status" value="1"/>
</dbReference>
<protein>
    <submittedName>
        <fullName evidence="13">23S rRNA (Adenine(2503)-C(2))-methyltransferase</fullName>
    </submittedName>
</protein>
<dbReference type="GO" id="GO:0030488">
    <property type="term" value="P:tRNA methylation"/>
    <property type="evidence" value="ECO:0007669"/>
    <property type="project" value="InterPro"/>
</dbReference>
<feature type="domain" description="Radical SAM core" evidence="12">
    <location>
        <begin position="87"/>
        <end position="319"/>
    </location>
</feature>
<dbReference type="SFLD" id="SFLDS00029">
    <property type="entry name" value="Radical_SAM"/>
    <property type="match status" value="1"/>
</dbReference>
<dbReference type="InterPro" id="IPR007197">
    <property type="entry name" value="rSAM"/>
</dbReference>
<dbReference type="PANTHER" id="PTHR30544">
    <property type="entry name" value="23S RRNA METHYLTRANSFERASE"/>
    <property type="match status" value="1"/>
</dbReference>
<keyword evidence="8" id="KW-0949">S-adenosyl-L-methionine</keyword>
<dbReference type="GO" id="GO:0008173">
    <property type="term" value="F:RNA methyltransferase activity"/>
    <property type="evidence" value="ECO:0007669"/>
    <property type="project" value="InterPro"/>
</dbReference>
<dbReference type="Gene3D" id="3.20.20.70">
    <property type="entry name" value="Aldolase class I"/>
    <property type="match status" value="1"/>
</dbReference>
<evidence type="ECO:0000256" key="2">
    <source>
        <dbReference type="ARBA" id="ARBA00004496"/>
    </source>
</evidence>
<dbReference type="PANTHER" id="PTHR30544:SF5">
    <property type="entry name" value="RADICAL SAM CORE DOMAIN-CONTAINING PROTEIN"/>
    <property type="match status" value="1"/>
</dbReference>
<name>A0A1F4UJC2_9BACT</name>
<evidence type="ECO:0000313" key="14">
    <source>
        <dbReference type="Proteomes" id="UP000177434"/>
    </source>
</evidence>
<dbReference type="Gene3D" id="1.10.150.530">
    <property type="match status" value="1"/>
</dbReference>
<evidence type="ECO:0000259" key="12">
    <source>
        <dbReference type="PROSITE" id="PS51918"/>
    </source>
</evidence>
<evidence type="ECO:0000256" key="4">
    <source>
        <dbReference type="ARBA" id="ARBA00022490"/>
    </source>
</evidence>
<evidence type="ECO:0000256" key="5">
    <source>
        <dbReference type="ARBA" id="ARBA00022552"/>
    </source>
</evidence>
<keyword evidence="7 13" id="KW-0808">Transferase</keyword>
<reference evidence="13 14" key="1">
    <citation type="journal article" date="2016" name="Nat. Commun.">
        <title>Thousands of microbial genomes shed light on interconnected biogeochemical processes in an aquifer system.</title>
        <authorList>
            <person name="Anantharaman K."/>
            <person name="Brown C.T."/>
            <person name="Hug L.A."/>
            <person name="Sharon I."/>
            <person name="Castelle C.J."/>
            <person name="Probst A.J."/>
            <person name="Thomas B.C."/>
            <person name="Singh A."/>
            <person name="Wilkins M.J."/>
            <person name="Karaoz U."/>
            <person name="Brodie E.L."/>
            <person name="Williams K.H."/>
            <person name="Hubbard S.S."/>
            <person name="Banfield J.F."/>
        </authorList>
    </citation>
    <scope>NUCLEOTIDE SEQUENCE [LARGE SCALE GENOMIC DNA]</scope>
</reference>
<dbReference type="PIRSF" id="PIRSF006004">
    <property type="entry name" value="CHP00048"/>
    <property type="match status" value="1"/>
</dbReference>
<dbReference type="SUPFAM" id="SSF102114">
    <property type="entry name" value="Radical SAM enzymes"/>
    <property type="match status" value="1"/>
</dbReference>
<dbReference type="AlphaFoldDB" id="A0A1F4UJC2"/>
<dbReference type="InterPro" id="IPR058240">
    <property type="entry name" value="rSAM_sf"/>
</dbReference>
<keyword evidence="4" id="KW-0963">Cytoplasm</keyword>
<evidence type="ECO:0000256" key="1">
    <source>
        <dbReference type="ARBA" id="ARBA00001966"/>
    </source>
</evidence>
<keyword evidence="6 13" id="KW-0489">Methyltransferase</keyword>
<keyword evidence="10" id="KW-0408">Iron</keyword>
<dbReference type="NCBIfam" id="TIGR00048">
    <property type="entry name" value="rRNA_mod_RlmN"/>
    <property type="match status" value="1"/>
</dbReference>
<dbReference type="EMBL" id="MEUN01000067">
    <property type="protein sequence ID" value="OGC44313.1"/>
    <property type="molecule type" value="Genomic_DNA"/>
</dbReference>
<accession>A0A1F4UJC2</accession>
<keyword evidence="3" id="KW-0004">4Fe-4S</keyword>
<gene>
    <name evidence="13" type="ORF">A2400_01140</name>
</gene>
<dbReference type="GO" id="GO:0070475">
    <property type="term" value="P:rRNA base methylation"/>
    <property type="evidence" value="ECO:0007669"/>
    <property type="project" value="InterPro"/>
</dbReference>
<evidence type="ECO:0000256" key="11">
    <source>
        <dbReference type="ARBA" id="ARBA00023014"/>
    </source>
</evidence>
<keyword evidence="9" id="KW-0479">Metal-binding</keyword>
<evidence type="ECO:0000256" key="9">
    <source>
        <dbReference type="ARBA" id="ARBA00022723"/>
    </source>
</evidence>
<proteinExistence type="predicted"/>
<keyword evidence="5" id="KW-0698">rRNA processing</keyword>
<evidence type="ECO:0000256" key="7">
    <source>
        <dbReference type="ARBA" id="ARBA00022679"/>
    </source>
</evidence>
<keyword evidence="11" id="KW-0411">Iron-sulfur</keyword>
<comment type="cofactor">
    <cofactor evidence="1">
        <name>[4Fe-4S] cluster</name>
        <dbReference type="ChEBI" id="CHEBI:49883"/>
    </cofactor>
</comment>
<evidence type="ECO:0000256" key="6">
    <source>
        <dbReference type="ARBA" id="ARBA00022603"/>
    </source>
</evidence>
<comment type="subcellular location">
    <subcellularLocation>
        <location evidence="2">Cytoplasm</location>
    </subcellularLocation>
</comment>
<dbReference type="Pfam" id="PF04055">
    <property type="entry name" value="Radical_SAM"/>
    <property type="match status" value="1"/>
</dbReference>
<evidence type="ECO:0000313" key="13">
    <source>
        <dbReference type="EMBL" id="OGC44313.1"/>
    </source>
</evidence>
<evidence type="ECO:0000256" key="8">
    <source>
        <dbReference type="ARBA" id="ARBA00022691"/>
    </source>
</evidence>